<dbReference type="Proteomes" id="UP000688137">
    <property type="component" value="Unassembled WGS sequence"/>
</dbReference>
<comment type="caution">
    <text evidence="2">The sequence shown here is derived from an EMBL/GenBank/DDBJ whole genome shotgun (WGS) entry which is preliminary data.</text>
</comment>
<dbReference type="PANTHER" id="PTHR13411:SF6">
    <property type="entry name" value="PLASMINOGEN RECEPTOR (KT)"/>
    <property type="match status" value="1"/>
</dbReference>
<feature type="transmembrane region" description="Helical" evidence="1">
    <location>
        <begin position="72"/>
        <end position="91"/>
    </location>
</feature>
<proteinExistence type="predicted"/>
<keyword evidence="1" id="KW-1133">Transmembrane helix</keyword>
<protein>
    <submittedName>
        <fullName evidence="2">Uncharacterized protein</fullName>
    </submittedName>
</protein>
<evidence type="ECO:0000313" key="2">
    <source>
        <dbReference type="EMBL" id="CAD8050541.1"/>
    </source>
</evidence>
<evidence type="ECO:0000256" key="1">
    <source>
        <dbReference type="SAM" id="Phobius"/>
    </source>
</evidence>
<evidence type="ECO:0000313" key="3">
    <source>
        <dbReference type="Proteomes" id="UP000688137"/>
    </source>
</evidence>
<organism evidence="2 3">
    <name type="scientific">Paramecium primaurelia</name>
    <dbReference type="NCBI Taxonomy" id="5886"/>
    <lineage>
        <taxon>Eukaryota</taxon>
        <taxon>Sar</taxon>
        <taxon>Alveolata</taxon>
        <taxon>Ciliophora</taxon>
        <taxon>Intramacronucleata</taxon>
        <taxon>Oligohymenophorea</taxon>
        <taxon>Peniculida</taxon>
        <taxon>Parameciidae</taxon>
        <taxon>Paramecium</taxon>
    </lineage>
</organism>
<gene>
    <name evidence="2" type="ORF">PPRIM_AZ9-3.1.T0170109</name>
</gene>
<dbReference type="EMBL" id="CAJJDM010000012">
    <property type="protein sequence ID" value="CAD8050541.1"/>
    <property type="molecule type" value="Genomic_DNA"/>
</dbReference>
<dbReference type="AlphaFoldDB" id="A0A8S1K722"/>
<reference evidence="2" key="1">
    <citation type="submission" date="2021-01" db="EMBL/GenBank/DDBJ databases">
        <authorList>
            <consortium name="Genoscope - CEA"/>
            <person name="William W."/>
        </authorList>
    </citation>
    <scope>NUCLEOTIDE SEQUENCE</scope>
</reference>
<dbReference type="Pfam" id="PF10166">
    <property type="entry name" value="DUF2368"/>
    <property type="match status" value="1"/>
</dbReference>
<accession>A0A8S1K722</accession>
<feature type="transmembrane region" description="Helical" evidence="1">
    <location>
        <begin position="46"/>
        <end position="66"/>
    </location>
</feature>
<dbReference type="PANTHER" id="PTHR13411">
    <property type="entry name" value="PLASMINOGEN RECEPTOR (KT)"/>
    <property type="match status" value="1"/>
</dbReference>
<keyword evidence="1" id="KW-0472">Membrane</keyword>
<keyword evidence="1" id="KW-0812">Transmembrane</keyword>
<dbReference type="InterPro" id="IPR019319">
    <property type="entry name" value="Plg-R(KT)"/>
</dbReference>
<dbReference type="OMA" id="GNKMERI"/>
<sequence length="139" mass="16525">MGQNISNSMKENQKEMQKEMQKKQLEFMLKQRQTQLAIQFASGKEFFHWYASFYSLIFPFCIIGAIKKKNPLPVVVLIPLGFVCAYQYDMFYGDKMNRIKLEAERLIEQESQLFYFPKNAKIVSQEEYETILEIKNKVK</sequence>
<dbReference type="GO" id="GO:0005886">
    <property type="term" value="C:plasma membrane"/>
    <property type="evidence" value="ECO:0007669"/>
    <property type="project" value="InterPro"/>
</dbReference>
<name>A0A8S1K722_PARPR</name>
<keyword evidence="3" id="KW-1185">Reference proteome</keyword>